<feature type="region of interest" description="Disordered" evidence="1">
    <location>
        <begin position="269"/>
        <end position="345"/>
    </location>
</feature>
<comment type="caution">
    <text evidence="3">The sequence shown here is derived from an EMBL/GenBank/DDBJ whole genome shotgun (WGS) entry which is preliminary data.</text>
</comment>
<evidence type="ECO:0000256" key="1">
    <source>
        <dbReference type="SAM" id="MobiDB-lite"/>
    </source>
</evidence>
<keyword evidence="4" id="KW-1185">Reference proteome</keyword>
<evidence type="ECO:0000313" key="4">
    <source>
        <dbReference type="Proteomes" id="UP000812966"/>
    </source>
</evidence>
<dbReference type="EMBL" id="JABELV010000028">
    <property type="protein sequence ID" value="KAG7562637.1"/>
    <property type="molecule type" value="Genomic_DNA"/>
</dbReference>
<evidence type="ECO:0000256" key="2">
    <source>
        <dbReference type="SAM" id="Phobius"/>
    </source>
</evidence>
<keyword evidence="2" id="KW-0812">Transmembrane</keyword>
<proteinExistence type="predicted"/>
<feature type="transmembrane region" description="Helical" evidence="2">
    <location>
        <begin position="176"/>
        <end position="195"/>
    </location>
</feature>
<feature type="compositionally biased region" description="Low complexity" evidence="1">
    <location>
        <begin position="288"/>
        <end position="299"/>
    </location>
</feature>
<keyword evidence="2" id="KW-1133">Transmembrane helix</keyword>
<keyword evidence="2" id="KW-0472">Membrane</keyword>
<dbReference type="AlphaFoldDB" id="A0A8K0NUG5"/>
<feature type="transmembrane region" description="Helical" evidence="2">
    <location>
        <begin position="129"/>
        <end position="155"/>
    </location>
</feature>
<feature type="transmembrane region" description="Helical" evidence="2">
    <location>
        <begin position="24"/>
        <end position="46"/>
    </location>
</feature>
<feature type="transmembrane region" description="Helical" evidence="2">
    <location>
        <begin position="215"/>
        <end position="233"/>
    </location>
</feature>
<dbReference type="Proteomes" id="UP000812966">
    <property type="component" value="Unassembled WGS sequence"/>
</dbReference>
<feature type="transmembrane region" description="Helical" evidence="2">
    <location>
        <begin position="58"/>
        <end position="79"/>
    </location>
</feature>
<protein>
    <submittedName>
        <fullName evidence="3">Uncharacterized protein</fullName>
    </submittedName>
</protein>
<reference evidence="3" key="1">
    <citation type="submission" date="2020-04" db="EMBL/GenBank/DDBJ databases">
        <title>Analysis of mating type loci in Filobasidium floriforme.</title>
        <authorList>
            <person name="Nowrousian M."/>
        </authorList>
    </citation>
    <scope>NUCLEOTIDE SEQUENCE</scope>
    <source>
        <strain evidence="3">CBS 6242</strain>
    </source>
</reference>
<accession>A0A8K0NUG5</accession>
<dbReference type="PANTHER" id="PTHR40465:SF1">
    <property type="entry name" value="DUF6534 DOMAIN-CONTAINING PROTEIN"/>
    <property type="match status" value="1"/>
</dbReference>
<dbReference type="PANTHER" id="PTHR40465">
    <property type="entry name" value="CHROMOSOME 1, WHOLE GENOME SHOTGUN SEQUENCE"/>
    <property type="match status" value="1"/>
</dbReference>
<evidence type="ECO:0000313" key="3">
    <source>
        <dbReference type="EMBL" id="KAG7562637.1"/>
    </source>
</evidence>
<organism evidence="3 4">
    <name type="scientific">Filobasidium floriforme</name>
    <dbReference type="NCBI Taxonomy" id="5210"/>
    <lineage>
        <taxon>Eukaryota</taxon>
        <taxon>Fungi</taxon>
        <taxon>Dikarya</taxon>
        <taxon>Basidiomycota</taxon>
        <taxon>Agaricomycotina</taxon>
        <taxon>Tremellomycetes</taxon>
        <taxon>Filobasidiales</taxon>
        <taxon>Filobasidiaceae</taxon>
        <taxon>Filobasidium</taxon>
    </lineage>
</organism>
<name>A0A8K0NUG5_9TREE</name>
<gene>
    <name evidence="3" type="ORF">FFLO_01904</name>
</gene>
<sequence>MSTTADKAFYSAAELRTLARENYVGIYVGTLSALVFQGYVMSLMFSYIQHRTSLLEKLLLLFCFTLGLFLSCVDMYQVFQIGVKHFTDTKYVFQIKWTEGVNAIVTGGIHAVVQGFFGVRLVKLMELRWWYGLPFFMFIAAGLASSTGTGVRLLLQDRQDLQVFRDNLKPWIYSRYATGTSIDLFLTIATAVVLWKNAKGVMTRTVTAWEQLAFYTVHAMVFPTSACILSLILRGALPRSTIHDFPMHCLSKVSLLVLLQMLMARDQTRPDMREDPEVVKSGEDTSKSYPSSGSGSYPSAHRNSRINSSEKRLNNLQEPSEDGEDGLYKTPSRRTDLGSVEAGHYTHPSLHYDHEVIDIAKPNEVHKF</sequence>
<feature type="compositionally biased region" description="Basic and acidic residues" evidence="1">
    <location>
        <begin position="269"/>
        <end position="286"/>
    </location>
</feature>